<proteinExistence type="predicted"/>
<feature type="region of interest" description="Disordered" evidence="6">
    <location>
        <begin position="1321"/>
        <end position="1348"/>
    </location>
</feature>
<dbReference type="Proteomes" id="UP000774130">
    <property type="component" value="Unassembled WGS sequence"/>
</dbReference>
<dbReference type="PANTHER" id="PTHR47357">
    <property type="entry name" value="COP1-INTERACTIVE PROTEIN 1"/>
    <property type="match status" value="1"/>
</dbReference>
<gene>
    <name evidence="9" type="ORF">KUA55_15310</name>
</gene>
<sequence>MNTQRKRKYWKGMLYSTTLIAMLGTPVSALAAVTQNIQSEKLANDQSESGELPQAYTDYVNAYNDYKTKKETYESYTTEENSLYAKAAEAKKIYEEQLTKLKEAEDEYLGLKGAYEEARGNYDDIEEQFNLLNKQYTEMTPEYKAAKDAYEGLIAPFEDAKSTLQTQEGQYLAALQEYNNLKASVAEGSDLQNAFQTAEAIYKIKLSDYKDAKKAYEKKQSDYKGLVTDYNKLLGEYQISQGRYQSNLSDYNGKKGLYEKALAEYNQALGEQAELNAKVAELNQTYQSSLAAYNSIKEGYEGEYDDLANLKDSYQVQMENYDRELSGLEGQIGEYNRQIAGYNQLRDGYLKTKQAYEDIVATYQSTTGKIEALLPVYEKNTADYNQAQAAYQKEAEAYNSDKRSYDENKLAYEKQLSAFETDAAIYAANRDAAQKILDQYAKGDAEYESAYAVYIENVKLYDQTVEKHKPVKAAYDQLVAEFTTTQTNYDKATESFTALENQYVSLKREYDNLNAQKQSAESSYETLKSNYQTAFDQYSKVKNEHARIQKLLNELTTEKNRVSGLYDALVNSYNEINAKIPTNYPEVKAAYEKAKSDHGAAMAEYAIAKEKVKSLTGTKTNLEADILVLNTVLGELTTELGLLNTEMGEVKKAKTELEEQLEDHSDEYLIVHGQFTEVYNLFKEATRARDAVLDQVKIAEDELPIIEDQYEDLKIAHGKLTEQYNDAQAKYNKALSLYGPIEAQKEQLEELLTDLGNKINDPDGLKDKLDAANNYYENDLNDELEKANDLYQTALTEIESFNNDANAADMKQAYKAAEAAHKNMMDLQPAAILAIQQYNEDIESATGDITRTYEAAVAAMGVINETTFKPLMEFIDTYPINTEILINQTINQDTVDDDAQLAAYEDLVSELKTWWPEYQKVLVSSKEVFDEQIKIIKKYQTDYNAVLPEDKDPFDLTDFITDAEKLFAATDTNDTNLTDLQAYLKVVARLKEYLVEFKIYHDKAEALITDDYEPYKKAKAFINATALTENGQPIAGKDYFDFTGLGIEGLGEVKTEDDWNNMLAKYAINRAEISADLEGWQDQMSIDGDAFMAVKIDFRADLDNIIEGTGVKFLKSSLPNNENNASAYIFPGLYKTAFEDNTQATLDSFNTCLANGLIRATSGLSEAEKEEIREDPFGYWETNYSWDEESPYTYFLLNDNFPSADPQITKALEGEPALRLNPQLKLTPMSVEQPTVAIPEPDALSPLSLPAELGSVEMEDLDTTLSVPSVTDLKPEALPILPTVEDLSVKPVENIDITNEEVTPIDVTLPELETMTDVGETELDVGDPGTNEDPKNADGTINEIPEPVLPPTFDESTAFDDVKKPDLFDPTPINQLKDPGEGVVLEGKKDYEITSSAEPVKITMIKPSEPTSIPQIDPPVIKPVKDPNKDPRDNRISGVQVTNNNLPSTSNKGTLPQTNDISNPWYQALGASIIGALGFSGWKKRKKAKADKD</sequence>
<dbReference type="RefSeq" id="WP_218327261.1">
    <property type="nucleotide sequence ID" value="NZ_JAHUZB010000007.1"/>
</dbReference>
<evidence type="ECO:0000256" key="5">
    <source>
        <dbReference type="SAM" id="Coils"/>
    </source>
</evidence>
<reference evidence="9 10" key="1">
    <citation type="submission" date="2021-06" db="EMBL/GenBank/DDBJ databases">
        <title>Enterococcus alishanensis sp. nov., a novel lactic acid bacterium isolated from fresh coffee beans.</title>
        <authorList>
            <person name="Chen Y.-S."/>
        </authorList>
    </citation>
    <scope>NUCLEOTIDE SEQUENCE [LARGE SCALE GENOMIC DNA]</scope>
    <source>
        <strain evidence="9 10">ALS3</strain>
    </source>
</reference>
<feature type="coiled-coil region" evidence="5">
    <location>
        <begin position="489"/>
        <end position="561"/>
    </location>
</feature>
<organism evidence="9 10">
    <name type="scientific">Enterococcus alishanensis</name>
    <dbReference type="NCBI Taxonomy" id="1303817"/>
    <lineage>
        <taxon>Bacteria</taxon>
        <taxon>Bacillati</taxon>
        <taxon>Bacillota</taxon>
        <taxon>Bacilli</taxon>
        <taxon>Lactobacillales</taxon>
        <taxon>Enterococcaceae</taxon>
        <taxon>Enterococcus</taxon>
    </lineage>
</organism>
<dbReference type="Pfam" id="PF00746">
    <property type="entry name" value="Gram_pos_anchor"/>
    <property type="match status" value="1"/>
</dbReference>
<dbReference type="NCBIfam" id="TIGR01167">
    <property type="entry name" value="LPXTG_anchor"/>
    <property type="match status" value="1"/>
</dbReference>
<keyword evidence="3 7" id="KW-0732">Signal</keyword>
<feature type="coiled-coil region" evidence="5">
    <location>
        <begin position="258"/>
        <end position="338"/>
    </location>
</feature>
<evidence type="ECO:0000259" key="8">
    <source>
        <dbReference type="Pfam" id="PF00746"/>
    </source>
</evidence>
<evidence type="ECO:0000256" key="2">
    <source>
        <dbReference type="ARBA" id="ARBA00022525"/>
    </source>
</evidence>
<evidence type="ECO:0000313" key="9">
    <source>
        <dbReference type="EMBL" id="MBV7392049.1"/>
    </source>
</evidence>
<comment type="caution">
    <text evidence="9">The sequence shown here is derived from an EMBL/GenBank/DDBJ whole genome shotgun (WGS) entry which is preliminary data.</text>
</comment>
<evidence type="ECO:0000256" key="1">
    <source>
        <dbReference type="ARBA" id="ARBA00022512"/>
    </source>
</evidence>
<keyword evidence="2" id="KW-0964">Secreted</keyword>
<dbReference type="PANTHER" id="PTHR47357:SF1">
    <property type="entry name" value="SPINDLE POLE BODY COMPONENT 110"/>
    <property type="match status" value="1"/>
</dbReference>
<feature type="coiled-coil region" evidence="5">
    <location>
        <begin position="640"/>
        <end position="804"/>
    </location>
</feature>
<feature type="compositionally biased region" description="Polar residues" evidence="6">
    <location>
        <begin position="1437"/>
        <end position="1459"/>
    </location>
</feature>
<accession>A0ABS6TGW4</accession>
<evidence type="ECO:0000256" key="4">
    <source>
        <dbReference type="ARBA" id="ARBA00023088"/>
    </source>
</evidence>
<feature type="signal peptide" evidence="7">
    <location>
        <begin position="1"/>
        <end position="31"/>
    </location>
</feature>
<evidence type="ECO:0000313" key="10">
    <source>
        <dbReference type="Proteomes" id="UP000774130"/>
    </source>
</evidence>
<keyword evidence="10" id="KW-1185">Reference proteome</keyword>
<feature type="chain" id="PRO_5047054327" evidence="7">
    <location>
        <begin position="32"/>
        <end position="1493"/>
    </location>
</feature>
<feature type="region of interest" description="Disordered" evidence="6">
    <location>
        <begin position="1408"/>
        <end position="1459"/>
    </location>
</feature>
<dbReference type="InterPro" id="IPR019931">
    <property type="entry name" value="LPXTG_anchor"/>
</dbReference>
<dbReference type="EMBL" id="JAHUZB010000007">
    <property type="protein sequence ID" value="MBV7392049.1"/>
    <property type="molecule type" value="Genomic_DNA"/>
</dbReference>
<protein>
    <submittedName>
        <fullName evidence="9">LPXTG cell wall anchor domain-containing protein</fullName>
    </submittedName>
</protein>
<evidence type="ECO:0000256" key="3">
    <source>
        <dbReference type="ARBA" id="ARBA00022729"/>
    </source>
</evidence>
<feature type="coiled-coil region" evidence="5">
    <location>
        <begin position="84"/>
        <end position="135"/>
    </location>
</feature>
<keyword evidence="4" id="KW-0572">Peptidoglycan-anchor</keyword>
<feature type="domain" description="Gram-positive cocci surface proteins LPxTG" evidence="8">
    <location>
        <begin position="1448"/>
        <end position="1488"/>
    </location>
</feature>
<name>A0ABS6TGW4_9ENTE</name>
<keyword evidence="1" id="KW-0134">Cell wall</keyword>
<feature type="compositionally biased region" description="Basic and acidic residues" evidence="6">
    <location>
        <begin position="1423"/>
        <end position="1435"/>
    </location>
</feature>
<evidence type="ECO:0000256" key="7">
    <source>
        <dbReference type="SAM" id="SignalP"/>
    </source>
</evidence>
<evidence type="ECO:0000256" key="6">
    <source>
        <dbReference type="SAM" id="MobiDB-lite"/>
    </source>
</evidence>
<keyword evidence="5" id="KW-0175">Coiled coil</keyword>